<feature type="signal peptide" evidence="14">
    <location>
        <begin position="1"/>
        <end position="19"/>
    </location>
</feature>
<dbReference type="GO" id="GO:0005975">
    <property type="term" value="P:carbohydrate metabolic process"/>
    <property type="evidence" value="ECO:0007669"/>
    <property type="project" value="InterPro"/>
</dbReference>
<keyword evidence="8 13" id="KW-0378">Hydrolase</keyword>
<dbReference type="EMBL" id="JBDFQZ010000010">
    <property type="protein sequence ID" value="KAK9683602.1"/>
    <property type="molecule type" value="Genomic_DNA"/>
</dbReference>
<dbReference type="Proteomes" id="UP001443914">
    <property type="component" value="Unassembled WGS sequence"/>
</dbReference>
<evidence type="ECO:0000256" key="3">
    <source>
        <dbReference type="ARBA" id="ARBA00012736"/>
    </source>
</evidence>
<dbReference type="InterPro" id="IPR000743">
    <property type="entry name" value="Glyco_hydro_28"/>
</dbReference>
<dbReference type="GO" id="GO:0004650">
    <property type="term" value="F:polygalacturonase activity"/>
    <property type="evidence" value="ECO:0007669"/>
    <property type="project" value="UniProtKB-EC"/>
</dbReference>
<evidence type="ECO:0000256" key="1">
    <source>
        <dbReference type="ARBA" id="ARBA00004191"/>
    </source>
</evidence>
<dbReference type="InterPro" id="IPR011050">
    <property type="entry name" value="Pectin_lyase_fold/virulence"/>
</dbReference>
<dbReference type="GO" id="GO:0071555">
    <property type="term" value="P:cell wall organization"/>
    <property type="evidence" value="ECO:0007669"/>
    <property type="project" value="UniProtKB-KW"/>
</dbReference>
<organism evidence="15 16">
    <name type="scientific">Saponaria officinalis</name>
    <name type="common">Common soapwort</name>
    <name type="synonym">Lychnis saponaria</name>
    <dbReference type="NCBI Taxonomy" id="3572"/>
    <lineage>
        <taxon>Eukaryota</taxon>
        <taxon>Viridiplantae</taxon>
        <taxon>Streptophyta</taxon>
        <taxon>Embryophyta</taxon>
        <taxon>Tracheophyta</taxon>
        <taxon>Spermatophyta</taxon>
        <taxon>Magnoliopsida</taxon>
        <taxon>eudicotyledons</taxon>
        <taxon>Gunneridae</taxon>
        <taxon>Pentapetalae</taxon>
        <taxon>Caryophyllales</taxon>
        <taxon>Caryophyllaceae</taxon>
        <taxon>Caryophylleae</taxon>
        <taxon>Saponaria</taxon>
    </lineage>
</organism>
<name>A0AAW1I2N9_SAPOF</name>
<evidence type="ECO:0000256" key="7">
    <source>
        <dbReference type="ARBA" id="ARBA00022737"/>
    </source>
</evidence>
<keyword evidence="16" id="KW-1185">Reference proteome</keyword>
<evidence type="ECO:0000256" key="10">
    <source>
        <dbReference type="ARBA" id="ARBA00023316"/>
    </source>
</evidence>
<evidence type="ECO:0000256" key="12">
    <source>
        <dbReference type="PROSITE-ProRule" id="PRU10052"/>
    </source>
</evidence>
<evidence type="ECO:0000256" key="6">
    <source>
        <dbReference type="ARBA" id="ARBA00022729"/>
    </source>
</evidence>
<dbReference type="Pfam" id="PF00295">
    <property type="entry name" value="Glyco_hydro_28"/>
    <property type="match status" value="1"/>
</dbReference>
<evidence type="ECO:0000256" key="13">
    <source>
        <dbReference type="RuleBase" id="RU361169"/>
    </source>
</evidence>
<keyword evidence="7" id="KW-0677">Repeat</keyword>
<keyword evidence="10" id="KW-0961">Cell wall biogenesis/degradation</keyword>
<dbReference type="FunFam" id="2.160.20.10:FF:000032">
    <property type="entry name" value="Pectin lyase-like superfamily protein"/>
    <property type="match status" value="1"/>
</dbReference>
<keyword evidence="6 14" id="KW-0732">Signal</keyword>
<evidence type="ECO:0000313" key="15">
    <source>
        <dbReference type="EMBL" id="KAK9683602.1"/>
    </source>
</evidence>
<evidence type="ECO:0000256" key="4">
    <source>
        <dbReference type="ARBA" id="ARBA00022512"/>
    </source>
</evidence>
<feature type="chain" id="PRO_5043486334" description="endo-polygalacturonase" evidence="14">
    <location>
        <begin position="20"/>
        <end position="407"/>
    </location>
</feature>
<dbReference type="PANTHER" id="PTHR31375">
    <property type="match status" value="1"/>
</dbReference>
<comment type="caution">
    <text evidence="15">The sequence shown here is derived from an EMBL/GenBank/DDBJ whole genome shotgun (WGS) entry which is preliminary data.</text>
</comment>
<accession>A0AAW1I2N9</accession>
<dbReference type="InterPro" id="IPR012334">
    <property type="entry name" value="Pectin_lyas_fold"/>
</dbReference>
<comment type="similarity">
    <text evidence="2 13">Belongs to the glycosyl hydrolase 28 family.</text>
</comment>
<evidence type="ECO:0000256" key="11">
    <source>
        <dbReference type="ARBA" id="ARBA00034074"/>
    </source>
</evidence>
<evidence type="ECO:0000256" key="2">
    <source>
        <dbReference type="ARBA" id="ARBA00008834"/>
    </source>
</evidence>
<dbReference type="SUPFAM" id="SSF51126">
    <property type="entry name" value="Pectin lyase-like"/>
    <property type="match status" value="1"/>
</dbReference>
<dbReference type="AlphaFoldDB" id="A0AAW1I2N9"/>
<evidence type="ECO:0000256" key="14">
    <source>
        <dbReference type="SAM" id="SignalP"/>
    </source>
</evidence>
<feature type="active site" evidence="12">
    <location>
        <position position="255"/>
    </location>
</feature>
<proteinExistence type="inferred from homology"/>
<dbReference type="Gene3D" id="2.160.20.10">
    <property type="entry name" value="Single-stranded right-handed beta-helix, Pectin lyase-like"/>
    <property type="match status" value="1"/>
</dbReference>
<evidence type="ECO:0000313" key="16">
    <source>
        <dbReference type="Proteomes" id="UP001443914"/>
    </source>
</evidence>
<evidence type="ECO:0000256" key="9">
    <source>
        <dbReference type="ARBA" id="ARBA00023295"/>
    </source>
</evidence>
<evidence type="ECO:0000256" key="5">
    <source>
        <dbReference type="ARBA" id="ARBA00022525"/>
    </source>
</evidence>
<comment type="catalytic activity">
    <reaction evidence="11">
        <text>(1,4-alpha-D-galacturonosyl)n+m + H2O = (1,4-alpha-D-galacturonosyl)n + (1,4-alpha-D-galacturonosyl)m.</text>
        <dbReference type="EC" id="3.2.1.15"/>
    </reaction>
</comment>
<evidence type="ECO:0000256" key="8">
    <source>
        <dbReference type="ARBA" id="ARBA00022801"/>
    </source>
</evidence>
<sequence>MQNNFVVLSVVLIVNVSFGLSIRTQNTLVGTSSNFNVVRYGAVGDGLQDDTQAITKAWSDACGASQDGATLIVPRGKTFLVTPTTFSGPCKSNNINIQIMGTIVAPSNGKNWKNCNDNCWLVFTNIHNLSLYGSGAIDGKGSFWWNTYRRNNDDSSCNSPCALKFINCNGLKLKGLTHVNSPAAHISIVGCDNSIISNIHIKAPDVSPNTDGIDLSSSSQVQILDSSIATGDDCISIGSGTYGINVSGITCGPGHGISIGSLGRGGAQAKVEQVFVKHCSFIGTTNGARIKTWQGGQGYAKDITFEDIPLKNVRNPIIIDQFYCSGVHDCGIQKSAVAISGVTYRGFQGTSASQVAITLNCSSTVSCTGISMENINITSSSGTKASARCNNAKGSQSSVTPRVPCLN</sequence>
<dbReference type="PROSITE" id="PS00502">
    <property type="entry name" value="POLYGALACTURONASE"/>
    <property type="match status" value="1"/>
</dbReference>
<dbReference type="EC" id="3.2.1.15" evidence="3"/>
<protein>
    <recommendedName>
        <fullName evidence="3">endo-polygalacturonase</fullName>
        <ecNumber evidence="3">3.2.1.15</ecNumber>
    </recommendedName>
</protein>
<keyword evidence="4" id="KW-0134">Cell wall</keyword>
<reference evidence="15" key="1">
    <citation type="submission" date="2024-03" db="EMBL/GenBank/DDBJ databases">
        <title>WGS assembly of Saponaria officinalis var. Norfolk2.</title>
        <authorList>
            <person name="Jenkins J."/>
            <person name="Shu S."/>
            <person name="Grimwood J."/>
            <person name="Barry K."/>
            <person name="Goodstein D."/>
            <person name="Schmutz J."/>
            <person name="Leebens-Mack J."/>
            <person name="Osbourn A."/>
        </authorList>
    </citation>
    <scope>NUCLEOTIDE SEQUENCE [LARGE SCALE GENOMIC DNA]</scope>
    <source>
        <strain evidence="15">JIC</strain>
    </source>
</reference>
<keyword evidence="9 13" id="KW-0326">Glycosidase</keyword>
<keyword evidence="5" id="KW-0964">Secreted</keyword>
<gene>
    <name evidence="15" type="ORF">RND81_10G152200</name>
</gene>
<comment type="subcellular location">
    <subcellularLocation>
        <location evidence="1">Secreted</location>
        <location evidence="1">Cell wall</location>
    </subcellularLocation>
</comment>